<feature type="region of interest" description="Disordered" evidence="1">
    <location>
        <begin position="1"/>
        <end position="52"/>
    </location>
</feature>
<name>A0AAV0EJS4_9ASTE</name>
<reference evidence="3" key="1">
    <citation type="submission" date="2022-07" db="EMBL/GenBank/DDBJ databases">
        <authorList>
            <person name="Macas J."/>
            <person name="Novak P."/>
            <person name="Neumann P."/>
        </authorList>
    </citation>
    <scope>NUCLEOTIDE SEQUENCE</scope>
</reference>
<evidence type="ECO:0000256" key="1">
    <source>
        <dbReference type="SAM" id="MobiDB-lite"/>
    </source>
</evidence>
<evidence type="ECO:0000313" key="4">
    <source>
        <dbReference type="Proteomes" id="UP001152523"/>
    </source>
</evidence>
<gene>
    <name evidence="2" type="ORF">CEPIT_LOCUS13808</name>
    <name evidence="3" type="ORF">CEPIT_LOCUS25640</name>
</gene>
<dbReference type="EMBL" id="CAMAPF010000933">
    <property type="protein sequence ID" value="CAH9123976.1"/>
    <property type="molecule type" value="Genomic_DNA"/>
</dbReference>
<dbReference type="AlphaFoldDB" id="A0AAV0EJS4"/>
<evidence type="ECO:0000313" key="2">
    <source>
        <dbReference type="EMBL" id="CAH9096642.1"/>
    </source>
</evidence>
<feature type="compositionally biased region" description="Polar residues" evidence="1">
    <location>
        <begin position="38"/>
        <end position="50"/>
    </location>
</feature>
<keyword evidence="4" id="KW-1185">Reference proteome</keyword>
<dbReference type="Proteomes" id="UP001152523">
    <property type="component" value="Unassembled WGS sequence"/>
</dbReference>
<sequence length="286" mass="31964">MTSCVERLEKITGEGSRASTQDPPNKKQKSIPALQGEVASSSSAPVTNAPMTKEAWHVTRSTSGTRDVMLKEGLKSLIDGPMDDDCLHAVAELILKISEKNRQHVEREQELLMLLSEERAIHKRLGEEIDNHKVRAAQERDAHVAELTKVRMKIDVEREHYIDSHLEEIAERWLNTPAGEDRLDKDGALCFNLGEYSKQQEIYAILKGKHGVSCIADWGLPFEIPNPEPEIVDPSPRAIHFGELPSDVDLDEPITSEEEAMLGLLSLNDLSLDRLQALENARVKLA</sequence>
<comment type="caution">
    <text evidence="3">The sequence shown here is derived from an EMBL/GenBank/DDBJ whole genome shotgun (WGS) entry which is preliminary data.</text>
</comment>
<dbReference type="EMBL" id="CAMAPF010000087">
    <property type="protein sequence ID" value="CAH9096642.1"/>
    <property type="molecule type" value="Genomic_DNA"/>
</dbReference>
<organism evidence="3 4">
    <name type="scientific">Cuscuta epithymum</name>
    <dbReference type="NCBI Taxonomy" id="186058"/>
    <lineage>
        <taxon>Eukaryota</taxon>
        <taxon>Viridiplantae</taxon>
        <taxon>Streptophyta</taxon>
        <taxon>Embryophyta</taxon>
        <taxon>Tracheophyta</taxon>
        <taxon>Spermatophyta</taxon>
        <taxon>Magnoliopsida</taxon>
        <taxon>eudicotyledons</taxon>
        <taxon>Gunneridae</taxon>
        <taxon>Pentapetalae</taxon>
        <taxon>asterids</taxon>
        <taxon>lamiids</taxon>
        <taxon>Solanales</taxon>
        <taxon>Convolvulaceae</taxon>
        <taxon>Cuscuteae</taxon>
        <taxon>Cuscuta</taxon>
        <taxon>Cuscuta subgen. Cuscuta</taxon>
    </lineage>
</organism>
<feature type="compositionally biased region" description="Basic and acidic residues" evidence="1">
    <location>
        <begin position="1"/>
        <end position="12"/>
    </location>
</feature>
<protein>
    <submittedName>
        <fullName evidence="3">Uncharacterized protein</fullName>
    </submittedName>
</protein>
<accession>A0AAV0EJS4</accession>
<proteinExistence type="predicted"/>
<evidence type="ECO:0000313" key="3">
    <source>
        <dbReference type="EMBL" id="CAH9123976.1"/>
    </source>
</evidence>